<feature type="region of interest" description="Disordered" evidence="1">
    <location>
        <begin position="281"/>
        <end position="305"/>
    </location>
</feature>
<dbReference type="STRING" id="1214573.A0A0G2I738"/>
<evidence type="ECO:0000256" key="1">
    <source>
        <dbReference type="SAM" id="MobiDB-lite"/>
    </source>
</evidence>
<gene>
    <name evidence="3" type="ORF">UCDDA912_g04436</name>
</gene>
<sequence length="513" mass="57658">MADFHVVSLIQATVALGQKLASLLQTLIELNPSSQGELKDIHYDIEATSGTLRQLEDLMSLDEAIRFERNIKPAVTSLYLDEIETLAGRCGLIYKSIILITQKAGVRGSSKEGNDEASSIENLKNELLTGPIPDPGSIKSIKLVRLPAKYEQQQWLKPRFGRCQEQLQWIRTGLLVHLHIFKLAQLQDGSVERNAGDFENELMYRSSIQLLRRRQVKSTKKKAKKQEKAQRQWMLRREDDSSETASVTSVASSGVSSATASTAVEDEASVKGKTTVFKDSAEPVDADKSGLTEATKPDPMSVADANQGETEQFNGAKGTTLQSFSLGGHFGANIPAYFFDWKQRIFGTDDKFKTDWPSSTLEAYICNHLDLREPRKVPFGHKRLQYGLNKVIKDGQKGKSNWNRYIELGHVARLIIDQTVEEANRDQSRERVLVAFQECNKDSPPTDSFILVFLSLRKEPKPIFFKDAVGRTFTLPFETCRKLENMKRTITAAFNHIPMIGPHAIEGHFDLRE</sequence>
<dbReference type="EMBL" id="LCUC01000152">
    <property type="protein sequence ID" value="KKY35655.1"/>
    <property type="molecule type" value="Genomic_DNA"/>
</dbReference>
<proteinExistence type="predicted"/>
<keyword evidence="4" id="KW-1185">Reference proteome</keyword>
<protein>
    <recommendedName>
        <fullName evidence="2">Ubiquitin-like domain-containing protein</fullName>
    </recommendedName>
</protein>
<evidence type="ECO:0000313" key="4">
    <source>
        <dbReference type="Proteomes" id="UP000034680"/>
    </source>
</evidence>
<name>A0A0G2I738_9PEZI</name>
<feature type="compositionally biased region" description="Low complexity" evidence="1">
    <location>
        <begin position="243"/>
        <end position="263"/>
    </location>
</feature>
<dbReference type="OrthoDB" id="5431013at2759"/>
<dbReference type="AlphaFoldDB" id="A0A0G2I738"/>
<reference evidence="3 4" key="1">
    <citation type="submission" date="2015-05" db="EMBL/GenBank/DDBJ databases">
        <title>Distinctive expansion of gene families associated with plant cell wall degradation and secondary metabolism in the genomes of grapevine trunk pathogens.</title>
        <authorList>
            <person name="Lawrence D.P."/>
            <person name="Travadon R."/>
            <person name="Rolshausen P.E."/>
            <person name="Baumgartner K."/>
        </authorList>
    </citation>
    <scope>NUCLEOTIDE SEQUENCE [LARGE SCALE GENOMIC DNA]</scope>
    <source>
        <strain evidence="3">DA912</strain>
    </source>
</reference>
<feature type="compositionally biased region" description="Basic residues" evidence="1">
    <location>
        <begin position="215"/>
        <end position="225"/>
    </location>
</feature>
<dbReference type="Pfam" id="PF22893">
    <property type="entry name" value="ULD_2"/>
    <property type="match status" value="1"/>
</dbReference>
<organism evidence="3 4">
    <name type="scientific">Diaporthe ampelina</name>
    <dbReference type="NCBI Taxonomy" id="1214573"/>
    <lineage>
        <taxon>Eukaryota</taxon>
        <taxon>Fungi</taxon>
        <taxon>Dikarya</taxon>
        <taxon>Ascomycota</taxon>
        <taxon>Pezizomycotina</taxon>
        <taxon>Sordariomycetes</taxon>
        <taxon>Sordariomycetidae</taxon>
        <taxon>Diaporthales</taxon>
        <taxon>Diaporthaceae</taxon>
        <taxon>Diaporthe</taxon>
    </lineage>
</organism>
<feature type="compositionally biased region" description="Basic and acidic residues" evidence="1">
    <location>
        <begin position="281"/>
        <end position="290"/>
    </location>
</feature>
<accession>A0A0G2I738</accession>
<evidence type="ECO:0000259" key="2">
    <source>
        <dbReference type="Pfam" id="PF22893"/>
    </source>
</evidence>
<dbReference type="InterPro" id="IPR054464">
    <property type="entry name" value="ULD_fung"/>
</dbReference>
<feature type="domain" description="Ubiquitin-like" evidence="2">
    <location>
        <begin position="459"/>
        <end position="511"/>
    </location>
</feature>
<dbReference type="Proteomes" id="UP000034680">
    <property type="component" value="Unassembled WGS sequence"/>
</dbReference>
<feature type="region of interest" description="Disordered" evidence="1">
    <location>
        <begin position="215"/>
        <end position="265"/>
    </location>
</feature>
<comment type="caution">
    <text evidence="3">The sequence shown here is derived from an EMBL/GenBank/DDBJ whole genome shotgun (WGS) entry which is preliminary data.</text>
</comment>
<feature type="compositionally biased region" description="Basic and acidic residues" evidence="1">
    <location>
        <begin position="226"/>
        <end position="239"/>
    </location>
</feature>
<evidence type="ECO:0000313" key="3">
    <source>
        <dbReference type="EMBL" id="KKY35655.1"/>
    </source>
</evidence>
<reference evidence="3 4" key="2">
    <citation type="submission" date="2015-05" db="EMBL/GenBank/DDBJ databases">
        <authorList>
            <person name="Morales-Cruz A."/>
            <person name="Amrine K.C."/>
            <person name="Cantu D."/>
        </authorList>
    </citation>
    <scope>NUCLEOTIDE SEQUENCE [LARGE SCALE GENOMIC DNA]</scope>
    <source>
        <strain evidence="3">DA912</strain>
    </source>
</reference>